<dbReference type="RefSeq" id="WP_186948602.1">
    <property type="nucleotide sequence ID" value="NZ_JACOGF010000009.1"/>
</dbReference>
<reference evidence="1 2" key="1">
    <citation type="submission" date="2020-08" db="EMBL/GenBank/DDBJ databases">
        <title>Novel species isolated from subtropical streams in China.</title>
        <authorList>
            <person name="Lu H."/>
        </authorList>
    </citation>
    <scope>NUCLEOTIDE SEQUENCE [LARGE SCALE GENOMIC DNA]</scope>
    <source>
        <strain evidence="1 2">CY18W</strain>
    </source>
</reference>
<sequence>MEQNNVDLTQEHDPIAEKLRDTQALTKVVQQAVREAVDKAQRLGFLPSTKSWSQG</sequence>
<accession>A0ABR6ZU03</accession>
<organism evidence="1 2">
    <name type="scientific">Undibacterium hunanense</name>
    <dbReference type="NCBI Taxonomy" id="2762292"/>
    <lineage>
        <taxon>Bacteria</taxon>
        <taxon>Pseudomonadati</taxon>
        <taxon>Pseudomonadota</taxon>
        <taxon>Betaproteobacteria</taxon>
        <taxon>Burkholderiales</taxon>
        <taxon>Oxalobacteraceae</taxon>
        <taxon>Undibacterium</taxon>
    </lineage>
</organism>
<protein>
    <submittedName>
        <fullName evidence="1">Uncharacterized protein</fullName>
    </submittedName>
</protein>
<dbReference type="Proteomes" id="UP000650424">
    <property type="component" value="Unassembled WGS sequence"/>
</dbReference>
<proteinExistence type="predicted"/>
<dbReference type="EMBL" id="JACOGF010000009">
    <property type="protein sequence ID" value="MBC3919342.1"/>
    <property type="molecule type" value="Genomic_DNA"/>
</dbReference>
<evidence type="ECO:0000313" key="1">
    <source>
        <dbReference type="EMBL" id="MBC3919342.1"/>
    </source>
</evidence>
<gene>
    <name evidence="1" type="ORF">H8L32_17765</name>
</gene>
<comment type="caution">
    <text evidence="1">The sequence shown here is derived from an EMBL/GenBank/DDBJ whole genome shotgun (WGS) entry which is preliminary data.</text>
</comment>
<keyword evidence="2" id="KW-1185">Reference proteome</keyword>
<evidence type="ECO:0000313" key="2">
    <source>
        <dbReference type="Proteomes" id="UP000650424"/>
    </source>
</evidence>
<name>A0ABR6ZU03_9BURK</name>